<evidence type="ECO:0000259" key="7">
    <source>
        <dbReference type="Pfam" id="PF01850"/>
    </source>
</evidence>
<accession>A0A3G8M315</accession>
<keyword evidence="5 6" id="KW-0460">Magnesium</keyword>
<feature type="domain" description="PIN" evidence="7">
    <location>
        <begin position="2"/>
        <end position="118"/>
    </location>
</feature>
<dbReference type="SUPFAM" id="SSF88723">
    <property type="entry name" value="PIN domain-like"/>
    <property type="match status" value="1"/>
</dbReference>
<dbReference type="RefSeq" id="WP_124737936.1">
    <property type="nucleotide sequence ID" value="NZ_CP034086.1"/>
</dbReference>
<organism evidence="8 9">
    <name type="scientific">Methylocystis rosea</name>
    <dbReference type="NCBI Taxonomy" id="173366"/>
    <lineage>
        <taxon>Bacteria</taxon>
        <taxon>Pseudomonadati</taxon>
        <taxon>Pseudomonadota</taxon>
        <taxon>Alphaproteobacteria</taxon>
        <taxon>Hyphomicrobiales</taxon>
        <taxon>Methylocystaceae</taxon>
        <taxon>Methylocystis</taxon>
    </lineage>
</organism>
<dbReference type="GO" id="GO:0090729">
    <property type="term" value="F:toxin activity"/>
    <property type="evidence" value="ECO:0007669"/>
    <property type="project" value="UniProtKB-KW"/>
</dbReference>
<comment type="cofactor">
    <cofactor evidence="6">
        <name>Mg(2+)</name>
        <dbReference type="ChEBI" id="CHEBI:18420"/>
    </cofactor>
</comment>
<dbReference type="GO" id="GO:0000287">
    <property type="term" value="F:magnesium ion binding"/>
    <property type="evidence" value="ECO:0007669"/>
    <property type="project" value="UniProtKB-UniRule"/>
</dbReference>
<dbReference type="CDD" id="cd18760">
    <property type="entry name" value="PIN_MtVapC3-like"/>
    <property type="match status" value="1"/>
</dbReference>
<keyword evidence="2 6" id="KW-0540">Nuclease</keyword>
<keyword evidence="1 6" id="KW-1277">Toxin-antitoxin system</keyword>
<evidence type="ECO:0000313" key="9">
    <source>
        <dbReference type="Proteomes" id="UP000273982"/>
    </source>
</evidence>
<keyword evidence="3 6" id="KW-0479">Metal-binding</keyword>
<dbReference type="HAMAP" id="MF_00265">
    <property type="entry name" value="VapC_Nob1"/>
    <property type="match status" value="1"/>
</dbReference>
<dbReference type="InterPro" id="IPR029060">
    <property type="entry name" value="PIN-like_dom_sf"/>
</dbReference>
<sequence>MILVDSSVWIDYFRGVASAETDRLDELLDEELIAIGDLILIEVLQGFDRDRDFNRAQKFLNTLTIIELGGREIALRAAKNYRKLRALGATPRKTIDTIIATCCIEKGLPLLYSDRDFDPFVERLGLRSAMA</sequence>
<dbReference type="InterPro" id="IPR002716">
    <property type="entry name" value="PIN_dom"/>
</dbReference>
<dbReference type="Proteomes" id="UP000273982">
    <property type="component" value="Chromosome"/>
</dbReference>
<proteinExistence type="inferred from homology"/>
<comment type="function">
    <text evidence="6">Toxic component of a toxin-antitoxin (TA) system. An RNase.</text>
</comment>
<dbReference type="KEGG" id="mros:EHO51_04810"/>
<evidence type="ECO:0000313" key="8">
    <source>
        <dbReference type="EMBL" id="AZG76107.1"/>
    </source>
</evidence>
<keyword evidence="6" id="KW-0800">Toxin</keyword>
<dbReference type="Gene3D" id="3.40.50.1010">
    <property type="entry name" value="5'-nuclease"/>
    <property type="match status" value="1"/>
</dbReference>
<reference evidence="8 9" key="1">
    <citation type="submission" date="2018-11" db="EMBL/GenBank/DDBJ databases">
        <title>Genome squencing of methanotrophic bacteria isolated from alkaline groundwater in Korea.</title>
        <authorList>
            <person name="Nguyen L.N."/>
        </authorList>
    </citation>
    <scope>NUCLEOTIDE SEQUENCE [LARGE SCALE GENOMIC DNA]</scope>
    <source>
        <strain evidence="8 9">GW6</strain>
    </source>
</reference>
<comment type="similarity">
    <text evidence="6">Belongs to the PINc/VapC protein family.</text>
</comment>
<evidence type="ECO:0000256" key="5">
    <source>
        <dbReference type="ARBA" id="ARBA00022842"/>
    </source>
</evidence>
<protein>
    <recommendedName>
        <fullName evidence="6">Ribonuclease VapC</fullName>
        <shortName evidence="6">RNase VapC</shortName>
        <ecNumber evidence="6">3.1.-.-</ecNumber>
    </recommendedName>
    <alternativeName>
        <fullName evidence="6">Toxin VapC</fullName>
    </alternativeName>
</protein>
<feature type="binding site" evidence="6">
    <location>
        <position position="5"/>
    </location>
    <ligand>
        <name>Mg(2+)</name>
        <dbReference type="ChEBI" id="CHEBI:18420"/>
    </ligand>
</feature>
<name>A0A3G8M315_9HYPH</name>
<dbReference type="EMBL" id="CP034086">
    <property type="protein sequence ID" value="AZG76107.1"/>
    <property type="molecule type" value="Genomic_DNA"/>
</dbReference>
<evidence type="ECO:0000256" key="1">
    <source>
        <dbReference type="ARBA" id="ARBA00022649"/>
    </source>
</evidence>
<dbReference type="EC" id="3.1.-.-" evidence="6"/>
<dbReference type="Pfam" id="PF01850">
    <property type="entry name" value="PIN"/>
    <property type="match status" value="1"/>
</dbReference>
<feature type="binding site" evidence="6">
    <location>
        <position position="96"/>
    </location>
    <ligand>
        <name>Mg(2+)</name>
        <dbReference type="ChEBI" id="CHEBI:18420"/>
    </ligand>
</feature>
<keyword evidence="4 6" id="KW-0378">Hydrolase</keyword>
<dbReference type="GO" id="GO:0004540">
    <property type="term" value="F:RNA nuclease activity"/>
    <property type="evidence" value="ECO:0007669"/>
    <property type="project" value="InterPro"/>
</dbReference>
<dbReference type="PANTHER" id="PTHR42740:SF1">
    <property type="entry name" value="RIBONUCLEASE VAPC3"/>
    <property type="match status" value="1"/>
</dbReference>
<dbReference type="InterPro" id="IPR051749">
    <property type="entry name" value="PINc/VapC_TA_RNase"/>
</dbReference>
<evidence type="ECO:0000256" key="2">
    <source>
        <dbReference type="ARBA" id="ARBA00022722"/>
    </source>
</evidence>
<evidence type="ECO:0000256" key="4">
    <source>
        <dbReference type="ARBA" id="ARBA00022801"/>
    </source>
</evidence>
<dbReference type="GO" id="GO:0016787">
    <property type="term" value="F:hydrolase activity"/>
    <property type="evidence" value="ECO:0007669"/>
    <property type="project" value="UniProtKB-KW"/>
</dbReference>
<evidence type="ECO:0000256" key="3">
    <source>
        <dbReference type="ARBA" id="ARBA00022723"/>
    </source>
</evidence>
<dbReference type="PANTHER" id="PTHR42740">
    <property type="entry name" value="RIBONUCLEASE VAPC3"/>
    <property type="match status" value="1"/>
</dbReference>
<evidence type="ECO:0000256" key="6">
    <source>
        <dbReference type="HAMAP-Rule" id="MF_00265"/>
    </source>
</evidence>
<gene>
    <name evidence="6" type="primary">vapC</name>
    <name evidence="8" type="ORF">EHO51_04810</name>
</gene>
<dbReference type="AlphaFoldDB" id="A0A3G8M315"/>
<dbReference type="InterPro" id="IPR022907">
    <property type="entry name" value="VapC_family"/>
</dbReference>